<dbReference type="InterPro" id="IPR018060">
    <property type="entry name" value="HTH_AraC"/>
</dbReference>
<dbReference type="Proteomes" id="UP000000466">
    <property type="component" value="Chromosome"/>
</dbReference>
<gene>
    <name evidence="7" type="ordered locus">M5M_06665</name>
</gene>
<dbReference type="Gene3D" id="1.10.10.60">
    <property type="entry name" value="Homeodomain-like"/>
    <property type="match status" value="2"/>
</dbReference>
<feature type="transmembrane region" description="Helical" evidence="5">
    <location>
        <begin position="148"/>
        <end position="170"/>
    </location>
</feature>
<dbReference type="OrthoDB" id="6866685at2"/>
<dbReference type="PROSITE" id="PS01124">
    <property type="entry name" value="HTH_ARAC_FAMILY_2"/>
    <property type="match status" value="1"/>
</dbReference>
<feature type="transmembrane region" description="Helical" evidence="5">
    <location>
        <begin position="190"/>
        <end position="210"/>
    </location>
</feature>
<feature type="transmembrane region" description="Helical" evidence="5">
    <location>
        <begin position="230"/>
        <end position="248"/>
    </location>
</feature>
<dbReference type="InterPro" id="IPR009057">
    <property type="entry name" value="Homeodomain-like_sf"/>
</dbReference>
<dbReference type="KEGG" id="saga:M5M_06665"/>
<dbReference type="HOGENOM" id="CLU_041408_2_0_6"/>
<feature type="transmembrane region" description="Helical" evidence="5">
    <location>
        <begin position="109"/>
        <end position="128"/>
    </location>
</feature>
<dbReference type="EMBL" id="CP003746">
    <property type="protein sequence ID" value="AFU98528.2"/>
    <property type="molecule type" value="Genomic_DNA"/>
</dbReference>
<evidence type="ECO:0000313" key="8">
    <source>
        <dbReference type="Proteomes" id="UP000000466"/>
    </source>
</evidence>
<evidence type="ECO:0000256" key="2">
    <source>
        <dbReference type="ARBA" id="ARBA00023125"/>
    </source>
</evidence>
<sequence>MDTVLFNFHDVTLILLSFECLLVAAILSISQPNRPLSTWFFVGFLICHSLMALHELVFWGKEFRLWMLDVSPNLFFLGSYAYYLDGPFLFLFVRALLYKDFALKRVDLLHLLPLALYAFLLVVAFYGLSAADKVQLIETQHIAYSSPFLYFDAASKYLRVGYALFGLALVWRYGLRLQDSVANINRQDLVWLKAMMLTILLLYCLDALLLTVKLHGLVTQNFNMDLLNDLGVSAYHLNFLAINVLVLLKFSRFDTVEAIDSETNSGQDTEDAMTAEWVQRIEQGMQDPAVYALPNISLDKLADALDIPARKLSQILKHHFDTNFYEFVNRRRIEVAKARLADPAFDHQSITDIFYDVGFNSKSVFNTFFKRMVGQTPSQYRETSRREPDGGKGIFQSH</sequence>
<dbReference type="GO" id="GO:0003700">
    <property type="term" value="F:DNA-binding transcription factor activity"/>
    <property type="evidence" value="ECO:0007669"/>
    <property type="project" value="InterPro"/>
</dbReference>
<evidence type="ECO:0000259" key="6">
    <source>
        <dbReference type="PROSITE" id="PS01124"/>
    </source>
</evidence>
<organism evidence="7 8">
    <name type="scientific">Simiduia agarivorans (strain DSM 21679 / JCM 13881 / BCRC 17597 / SA1)</name>
    <dbReference type="NCBI Taxonomy" id="1117647"/>
    <lineage>
        <taxon>Bacteria</taxon>
        <taxon>Pseudomonadati</taxon>
        <taxon>Pseudomonadota</taxon>
        <taxon>Gammaproteobacteria</taxon>
        <taxon>Cellvibrionales</taxon>
        <taxon>Cellvibrionaceae</taxon>
        <taxon>Simiduia</taxon>
    </lineage>
</organism>
<reference evidence="7 8" key="1">
    <citation type="journal article" date="2013" name="Genome Announc.">
        <title>Complete genome sequence of Simiduia agarivorans SA1(T), a marine bacterium able to degrade a variety of polysaccharides.</title>
        <authorList>
            <person name="Lin S.Y."/>
            <person name="Shieh W.Y."/>
            <person name="Chen J.S."/>
            <person name="Tang S.L."/>
        </authorList>
    </citation>
    <scope>NUCLEOTIDE SEQUENCE [LARGE SCALE GENOMIC DNA]</scope>
    <source>
        <strain evidence="8">DSM 21679 / JCM 13881 / BCRC 17597 / SA1</strain>
    </source>
</reference>
<accession>K4KKG1</accession>
<dbReference type="PRINTS" id="PR00032">
    <property type="entry name" value="HTHARAC"/>
</dbReference>
<dbReference type="AlphaFoldDB" id="K4KKG1"/>
<feature type="transmembrane region" description="Helical" evidence="5">
    <location>
        <begin position="80"/>
        <end position="97"/>
    </location>
</feature>
<keyword evidence="5" id="KW-0472">Membrane</keyword>
<dbReference type="InterPro" id="IPR020449">
    <property type="entry name" value="Tscrpt_reg_AraC-type_HTH"/>
</dbReference>
<dbReference type="PANTHER" id="PTHR43280">
    <property type="entry name" value="ARAC-FAMILY TRANSCRIPTIONAL REGULATOR"/>
    <property type="match status" value="1"/>
</dbReference>
<feature type="domain" description="HTH araC/xylS-type" evidence="6">
    <location>
        <begin position="275"/>
        <end position="383"/>
    </location>
</feature>
<feature type="transmembrane region" description="Helical" evidence="5">
    <location>
        <begin position="39"/>
        <end position="60"/>
    </location>
</feature>
<keyword evidence="3" id="KW-0804">Transcription</keyword>
<evidence type="ECO:0000256" key="5">
    <source>
        <dbReference type="SAM" id="Phobius"/>
    </source>
</evidence>
<evidence type="ECO:0000256" key="4">
    <source>
        <dbReference type="SAM" id="MobiDB-lite"/>
    </source>
</evidence>
<protein>
    <submittedName>
        <fullName evidence="7">Response regulator receiver/GGDEF/EAL domain-containing protein</fullName>
    </submittedName>
</protein>
<keyword evidence="2" id="KW-0238">DNA-binding</keyword>
<evidence type="ECO:0000256" key="3">
    <source>
        <dbReference type="ARBA" id="ARBA00023163"/>
    </source>
</evidence>
<dbReference type="Pfam" id="PF12833">
    <property type="entry name" value="HTH_18"/>
    <property type="match status" value="1"/>
</dbReference>
<proteinExistence type="predicted"/>
<dbReference type="PANTHER" id="PTHR43280:SF29">
    <property type="entry name" value="ARAC-FAMILY TRANSCRIPTIONAL REGULATOR"/>
    <property type="match status" value="1"/>
</dbReference>
<keyword evidence="5" id="KW-0812">Transmembrane</keyword>
<keyword evidence="1" id="KW-0805">Transcription regulation</keyword>
<evidence type="ECO:0000313" key="7">
    <source>
        <dbReference type="EMBL" id="AFU98528.2"/>
    </source>
</evidence>
<dbReference type="eggNOG" id="COG2169">
    <property type="taxonomic scope" value="Bacteria"/>
</dbReference>
<dbReference type="STRING" id="1117647.M5M_06665"/>
<feature type="region of interest" description="Disordered" evidence="4">
    <location>
        <begin position="376"/>
        <end position="398"/>
    </location>
</feature>
<keyword evidence="8" id="KW-1185">Reference proteome</keyword>
<dbReference type="GO" id="GO:0043565">
    <property type="term" value="F:sequence-specific DNA binding"/>
    <property type="evidence" value="ECO:0007669"/>
    <property type="project" value="InterPro"/>
</dbReference>
<feature type="transmembrane region" description="Helical" evidence="5">
    <location>
        <begin position="6"/>
        <end position="27"/>
    </location>
</feature>
<evidence type="ECO:0000256" key="1">
    <source>
        <dbReference type="ARBA" id="ARBA00023015"/>
    </source>
</evidence>
<keyword evidence="5" id="KW-1133">Transmembrane helix</keyword>
<dbReference type="SUPFAM" id="SSF46689">
    <property type="entry name" value="Homeodomain-like"/>
    <property type="match status" value="1"/>
</dbReference>
<dbReference type="SMART" id="SM00342">
    <property type="entry name" value="HTH_ARAC"/>
    <property type="match status" value="1"/>
</dbReference>
<name>K4KKG1_SIMAS</name>